<evidence type="ECO:0000313" key="2">
    <source>
        <dbReference type="EMBL" id="KAK9504871.1"/>
    </source>
</evidence>
<evidence type="ECO:0000256" key="1">
    <source>
        <dbReference type="SAM" id="Phobius"/>
    </source>
</evidence>
<reference evidence="2 3" key="1">
    <citation type="submission" date="2022-12" db="EMBL/GenBank/DDBJ databases">
        <title>Chromosome-level genome assembly of true bugs.</title>
        <authorList>
            <person name="Ma L."/>
            <person name="Li H."/>
        </authorList>
    </citation>
    <scope>NUCLEOTIDE SEQUENCE [LARGE SCALE GENOMIC DNA]</scope>
    <source>
        <strain evidence="2">Lab_2022b</strain>
    </source>
</reference>
<accession>A0AAW1D2D4</accession>
<sequence length="362" mass="41101">MDRYFLDKHPMGPIYTISKLIGFDPCFKYNEISSILSLVTCIICFVLNLTFICIESFWNSNQLNIMNMVTNSMINFVAIIACYAVSKWVQKFIDKLASIDKVLDKFGDVLIMKKDILKYQYFLVFAFFILPSIATIIVLNLSTQKIYVLSLTYTHNTRQIMLSQFVCLVDLIRKRFIFINNELILLDKMKYNVKDVMNEIVELCVIHSSLRKLVYEMNYTWGTQFLTLTTGAISANFLILNVMINLDNTPTTMAVITSIIVLGSLQILITITICENTVSKTNMLSLHFQHERVIIAALGVFPINLKHLGVVLPLGAAVFSNSLSFKPEKPPEFPLSLLPPLGSSNSNETNYNETSTVTSIFE</sequence>
<feature type="transmembrane region" description="Helical" evidence="1">
    <location>
        <begin position="293"/>
        <end position="319"/>
    </location>
</feature>
<dbReference type="EMBL" id="JAPXFL010000006">
    <property type="protein sequence ID" value="KAK9504871.1"/>
    <property type="molecule type" value="Genomic_DNA"/>
</dbReference>
<keyword evidence="1" id="KW-1133">Transmembrane helix</keyword>
<comment type="caution">
    <text evidence="2">The sequence shown here is derived from an EMBL/GenBank/DDBJ whole genome shotgun (WGS) entry which is preliminary data.</text>
</comment>
<keyword evidence="1" id="KW-0812">Transmembrane</keyword>
<dbReference type="Proteomes" id="UP001461498">
    <property type="component" value="Unassembled WGS sequence"/>
</dbReference>
<keyword evidence="1" id="KW-0472">Membrane</keyword>
<feature type="transmembrane region" description="Helical" evidence="1">
    <location>
        <begin position="252"/>
        <end position="273"/>
    </location>
</feature>
<feature type="transmembrane region" description="Helical" evidence="1">
    <location>
        <begin position="219"/>
        <end position="240"/>
    </location>
</feature>
<feature type="transmembrane region" description="Helical" evidence="1">
    <location>
        <begin position="35"/>
        <end position="58"/>
    </location>
</feature>
<feature type="transmembrane region" description="Helical" evidence="1">
    <location>
        <begin position="64"/>
        <end position="85"/>
    </location>
</feature>
<dbReference type="AlphaFoldDB" id="A0AAW1D2D4"/>
<keyword evidence="3" id="KW-1185">Reference proteome</keyword>
<evidence type="ECO:0000313" key="3">
    <source>
        <dbReference type="Proteomes" id="UP001461498"/>
    </source>
</evidence>
<protein>
    <recommendedName>
        <fullName evidence="4">Gustatory receptor</fullName>
    </recommendedName>
</protein>
<gene>
    <name evidence="2" type="ORF">O3M35_009046</name>
</gene>
<organism evidence="2 3">
    <name type="scientific">Rhynocoris fuscipes</name>
    <dbReference type="NCBI Taxonomy" id="488301"/>
    <lineage>
        <taxon>Eukaryota</taxon>
        <taxon>Metazoa</taxon>
        <taxon>Ecdysozoa</taxon>
        <taxon>Arthropoda</taxon>
        <taxon>Hexapoda</taxon>
        <taxon>Insecta</taxon>
        <taxon>Pterygota</taxon>
        <taxon>Neoptera</taxon>
        <taxon>Paraneoptera</taxon>
        <taxon>Hemiptera</taxon>
        <taxon>Heteroptera</taxon>
        <taxon>Panheteroptera</taxon>
        <taxon>Cimicomorpha</taxon>
        <taxon>Reduviidae</taxon>
        <taxon>Harpactorinae</taxon>
        <taxon>Harpactorini</taxon>
        <taxon>Rhynocoris</taxon>
    </lineage>
</organism>
<evidence type="ECO:0008006" key="4">
    <source>
        <dbReference type="Google" id="ProtNLM"/>
    </source>
</evidence>
<feature type="transmembrane region" description="Helical" evidence="1">
    <location>
        <begin position="121"/>
        <end position="141"/>
    </location>
</feature>
<name>A0AAW1D2D4_9HEMI</name>
<proteinExistence type="predicted"/>